<accession>A0A8B6X457</accession>
<sequence>MTHPELWIGSFDQLLRHDLTGCRHAARRAALMLERLIDSGDLDAELRSLCEAMTERLLDRSGVPA</sequence>
<dbReference type="Proteomes" id="UP000675920">
    <property type="component" value="Unplaced"/>
</dbReference>
<keyword evidence="1" id="KW-1185">Reference proteome</keyword>
<evidence type="ECO:0000313" key="1">
    <source>
        <dbReference type="Proteomes" id="UP000675920"/>
    </source>
</evidence>
<proteinExistence type="predicted"/>
<protein>
    <submittedName>
        <fullName evidence="2">Uncharacterized protein</fullName>
    </submittedName>
</protein>
<dbReference type="AlphaFoldDB" id="A0A8B6X457"/>
<name>A0A8B6X457_9BURK</name>
<evidence type="ECO:0000313" key="2">
    <source>
        <dbReference type="RefSeq" id="WP_028311366.1"/>
    </source>
</evidence>
<organism evidence="1 2">
    <name type="scientific">Derxia gummosa DSM 723</name>
    <dbReference type="NCBI Taxonomy" id="1121388"/>
    <lineage>
        <taxon>Bacteria</taxon>
        <taxon>Pseudomonadati</taxon>
        <taxon>Pseudomonadota</taxon>
        <taxon>Betaproteobacteria</taxon>
        <taxon>Burkholderiales</taxon>
        <taxon>Alcaligenaceae</taxon>
        <taxon>Derxia</taxon>
    </lineage>
</organism>
<reference evidence="2" key="1">
    <citation type="submission" date="2025-08" db="UniProtKB">
        <authorList>
            <consortium name="RefSeq"/>
        </authorList>
    </citation>
    <scope>IDENTIFICATION</scope>
</reference>
<dbReference type="RefSeq" id="WP_028311366.1">
    <property type="nucleotide sequence ID" value="NZ_AXWS01000008.1"/>
</dbReference>